<dbReference type="InterPro" id="IPR002110">
    <property type="entry name" value="Ankyrin_rpt"/>
</dbReference>
<evidence type="ECO:0000256" key="2">
    <source>
        <dbReference type="ARBA" id="ARBA00023043"/>
    </source>
</evidence>
<evidence type="ECO:0000313" key="3">
    <source>
        <dbReference type="EMBL" id="KAE8316579.1"/>
    </source>
</evidence>
<keyword evidence="1" id="KW-0677">Repeat</keyword>
<evidence type="ECO:0000256" key="1">
    <source>
        <dbReference type="ARBA" id="ARBA00022737"/>
    </source>
</evidence>
<protein>
    <submittedName>
        <fullName evidence="3">Uncharacterized protein</fullName>
    </submittedName>
</protein>
<dbReference type="PANTHER" id="PTHR24198">
    <property type="entry name" value="ANKYRIN REPEAT AND PROTEIN KINASE DOMAIN-CONTAINING PROTEIN"/>
    <property type="match status" value="1"/>
</dbReference>
<dbReference type="InterPro" id="IPR036770">
    <property type="entry name" value="Ankyrin_rpt-contain_sf"/>
</dbReference>
<dbReference type="EMBL" id="ML738306">
    <property type="protein sequence ID" value="KAE8316579.1"/>
    <property type="molecule type" value="Genomic_DNA"/>
</dbReference>
<evidence type="ECO:0000313" key="4">
    <source>
        <dbReference type="Proteomes" id="UP000325433"/>
    </source>
</evidence>
<gene>
    <name evidence="3" type="ORF">BDV41DRAFT_573863</name>
</gene>
<accession>A0A5N6W9T7</accession>
<dbReference type="Pfam" id="PF12796">
    <property type="entry name" value="Ank_2"/>
    <property type="match status" value="1"/>
</dbReference>
<dbReference type="Gene3D" id="1.25.40.20">
    <property type="entry name" value="Ankyrin repeat-containing domain"/>
    <property type="match status" value="1"/>
</dbReference>
<dbReference type="SUPFAM" id="SSF48403">
    <property type="entry name" value="Ankyrin repeat"/>
    <property type="match status" value="1"/>
</dbReference>
<reference evidence="4" key="1">
    <citation type="submission" date="2019-04" db="EMBL/GenBank/DDBJ databases">
        <title>Friends and foes A comparative genomics studyof 23 Aspergillus species from section Flavi.</title>
        <authorList>
            <consortium name="DOE Joint Genome Institute"/>
            <person name="Kjaerbolling I."/>
            <person name="Vesth T."/>
            <person name="Frisvad J.C."/>
            <person name="Nybo J.L."/>
            <person name="Theobald S."/>
            <person name="Kildgaard S."/>
            <person name="Isbrandt T."/>
            <person name="Kuo A."/>
            <person name="Sato A."/>
            <person name="Lyhne E.K."/>
            <person name="Kogle M.E."/>
            <person name="Wiebenga A."/>
            <person name="Kun R.S."/>
            <person name="Lubbers R.J."/>
            <person name="Makela M.R."/>
            <person name="Barry K."/>
            <person name="Chovatia M."/>
            <person name="Clum A."/>
            <person name="Daum C."/>
            <person name="Haridas S."/>
            <person name="He G."/>
            <person name="LaButti K."/>
            <person name="Lipzen A."/>
            <person name="Mondo S."/>
            <person name="Riley R."/>
            <person name="Salamov A."/>
            <person name="Simmons B.A."/>
            <person name="Magnuson J.K."/>
            <person name="Henrissat B."/>
            <person name="Mortensen U.H."/>
            <person name="Larsen T.O."/>
            <person name="Devries R.P."/>
            <person name="Grigoriev I.V."/>
            <person name="Machida M."/>
            <person name="Baker S.E."/>
            <person name="Andersen M.R."/>
        </authorList>
    </citation>
    <scope>NUCLEOTIDE SEQUENCE [LARGE SCALE GENOMIC DNA]</scope>
    <source>
        <strain evidence="4">CBS 130015</strain>
    </source>
</reference>
<dbReference type="PANTHER" id="PTHR24198:SF165">
    <property type="entry name" value="ANKYRIN REPEAT-CONTAINING PROTEIN-RELATED"/>
    <property type="match status" value="1"/>
</dbReference>
<name>A0A5N6W9T7_9EURO</name>
<proteinExistence type="predicted"/>
<organism evidence="3 4">
    <name type="scientific">Aspergillus transmontanensis</name>
    <dbReference type="NCBI Taxonomy" id="1034304"/>
    <lineage>
        <taxon>Eukaryota</taxon>
        <taxon>Fungi</taxon>
        <taxon>Dikarya</taxon>
        <taxon>Ascomycota</taxon>
        <taxon>Pezizomycotina</taxon>
        <taxon>Eurotiomycetes</taxon>
        <taxon>Eurotiomycetidae</taxon>
        <taxon>Eurotiales</taxon>
        <taxon>Aspergillaceae</taxon>
        <taxon>Aspergillus</taxon>
        <taxon>Aspergillus subgen. Circumdati</taxon>
    </lineage>
</organism>
<dbReference type="SMART" id="SM00248">
    <property type="entry name" value="ANK"/>
    <property type="match status" value="3"/>
</dbReference>
<dbReference type="AlphaFoldDB" id="A0A5N6W9T7"/>
<sequence>MKKANERAREMEFQERPVVLQLLIARLRERGSPVSEWKRYHDGVDSCYPALAVTLRKVLYNNGSDVIARLNKESLPTLCHAVIFDYWEVVEFLMNNSVDPNQTDGTLSILQYMAKCGSERSAQLLIVAGADVHAVDKNGYSVIYCAVTVISGNGPAIIDLLLTNGVNANAKFGPKWQQHFTMRQNMGTPPSYNSCFPEGLLEMQLIVQERRHWTGQNGSTVKQLLTY</sequence>
<keyword evidence="2" id="KW-0040">ANK repeat</keyword>
<dbReference type="Proteomes" id="UP000325433">
    <property type="component" value="Unassembled WGS sequence"/>
</dbReference>
<keyword evidence="4" id="KW-1185">Reference proteome</keyword>